<comment type="caution">
    <text evidence="2">The sequence shown here is derived from an EMBL/GenBank/DDBJ whole genome shotgun (WGS) entry which is preliminary data.</text>
</comment>
<dbReference type="Proteomes" id="UP001152484">
    <property type="component" value="Unassembled WGS sequence"/>
</dbReference>
<dbReference type="OrthoDB" id="1111059at2759"/>
<feature type="compositionally biased region" description="Acidic residues" evidence="1">
    <location>
        <begin position="49"/>
        <end position="59"/>
    </location>
</feature>
<reference evidence="2" key="1">
    <citation type="submission" date="2022-07" db="EMBL/GenBank/DDBJ databases">
        <authorList>
            <person name="Macas J."/>
            <person name="Novak P."/>
            <person name="Neumann P."/>
        </authorList>
    </citation>
    <scope>NUCLEOTIDE SEQUENCE</scope>
</reference>
<dbReference type="PANTHER" id="PTHR33095:SF23">
    <property type="entry name" value="DUF1645 FAMILY PROTEIN"/>
    <property type="match status" value="1"/>
</dbReference>
<accession>A0A9P1E6P7</accession>
<feature type="region of interest" description="Disordered" evidence="1">
    <location>
        <begin position="136"/>
        <end position="155"/>
    </location>
</feature>
<proteinExistence type="predicted"/>
<dbReference type="PANTHER" id="PTHR33095">
    <property type="entry name" value="OS07G0619500 PROTEIN"/>
    <property type="match status" value="1"/>
</dbReference>
<evidence type="ECO:0000313" key="3">
    <source>
        <dbReference type="Proteomes" id="UP001152484"/>
    </source>
</evidence>
<organism evidence="2 3">
    <name type="scientific">Cuscuta europaea</name>
    <name type="common">European dodder</name>
    <dbReference type="NCBI Taxonomy" id="41803"/>
    <lineage>
        <taxon>Eukaryota</taxon>
        <taxon>Viridiplantae</taxon>
        <taxon>Streptophyta</taxon>
        <taxon>Embryophyta</taxon>
        <taxon>Tracheophyta</taxon>
        <taxon>Spermatophyta</taxon>
        <taxon>Magnoliopsida</taxon>
        <taxon>eudicotyledons</taxon>
        <taxon>Gunneridae</taxon>
        <taxon>Pentapetalae</taxon>
        <taxon>asterids</taxon>
        <taxon>lamiids</taxon>
        <taxon>Solanales</taxon>
        <taxon>Convolvulaceae</taxon>
        <taxon>Cuscuteae</taxon>
        <taxon>Cuscuta</taxon>
        <taxon>Cuscuta subgen. Cuscuta</taxon>
    </lineage>
</organism>
<dbReference type="InterPro" id="IPR012442">
    <property type="entry name" value="DUF1645_plant"/>
</dbReference>
<sequence length="291" mass="32490">MEEDLYFSPSFNSSYSSHLFVKITGEPPDDFEPESSNHKPAESVAAEFDKEEDEEGSDDFEFSLVPEHFNAFSGDFVYGGQIGSAFPVFNQDLLLDEGFLVRNRGQEGKEFRIPNEVDRPVRIPLRNLFLGEREEDAIRAQSSSSSEADDELESVPPGTYCVWRPRKIETFPSVCEKSSSTGSVSKRGKLRKLLRRINSDGNERYVFLTPKGTEKSKQPGVVPEFTGKTEARKIKGGAAAAPMAAHEAFYLRSKAAKEGEKRKSYLPYRRELVGFFANANPAGFGKTSRSN</sequence>
<evidence type="ECO:0000313" key="2">
    <source>
        <dbReference type="EMBL" id="CAH9083396.1"/>
    </source>
</evidence>
<keyword evidence="3" id="KW-1185">Reference proteome</keyword>
<gene>
    <name evidence="2" type="ORF">CEURO_LOCUS8563</name>
</gene>
<dbReference type="AlphaFoldDB" id="A0A9P1E6P7"/>
<evidence type="ECO:0000256" key="1">
    <source>
        <dbReference type="SAM" id="MobiDB-lite"/>
    </source>
</evidence>
<dbReference type="Pfam" id="PF07816">
    <property type="entry name" value="DUF1645"/>
    <property type="match status" value="1"/>
</dbReference>
<name>A0A9P1E6P7_CUSEU</name>
<dbReference type="EMBL" id="CAMAPE010000017">
    <property type="protein sequence ID" value="CAH9083396.1"/>
    <property type="molecule type" value="Genomic_DNA"/>
</dbReference>
<protein>
    <submittedName>
        <fullName evidence="2">Uncharacterized protein</fullName>
    </submittedName>
</protein>
<feature type="region of interest" description="Disordered" evidence="1">
    <location>
        <begin position="24"/>
        <end position="59"/>
    </location>
</feature>